<reference evidence="2 3" key="1">
    <citation type="submission" date="2017-10" db="EMBL/GenBank/DDBJ databases">
        <authorList>
            <consortium name="Urmite Genomes"/>
        </authorList>
    </citation>
    <scope>NUCLEOTIDE SEQUENCE [LARGE SCALE GENOMIC DNA]</scope>
    <source>
        <strain evidence="2 3">FB-527</strain>
    </source>
</reference>
<keyword evidence="3" id="KW-1185">Reference proteome</keyword>
<feature type="domain" description="4Fe-4S Wbl-type" evidence="1">
    <location>
        <begin position="10"/>
        <end position="64"/>
    </location>
</feature>
<gene>
    <name evidence="2" type="primary">whiB_1</name>
    <name evidence="2" type="ORF">MSIMFB_04428</name>
</gene>
<organism evidence="2 3">
    <name type="scientific">Mycobacterium simulans</name>
    <dbReference type="NCBI Taxonomy" id="627089"/>
    <lineage>
        <taxon>Bacteria</taxon>
        <taxon>Bacillati</taxon>
        <taxon>Actinomycetota</taxon>
        <taxon>Actinomycetes</taxon>
        <taxon>Mycobacteriales</taxon>
        <taxon>Mycobacteriaceae</taxon>
        <taxon>Mycobacterium</taxon>
    </lineage>
</organism>
<name>A0A7Z7IR25_9MYCO</name>
<dbReference type="AlphaFoldDB" id="A0A7Z7IR25"/>
<dbReference type="InterPro" id="IPR034768">
    <property type="entry name" value="4FE4S_WBL"/>
</dbReference>
<dbReference type="RefSeq" id="WP_186244477.1">
    <property type="nucleotide sequence ID" value="NZ_OCTY01000002.1"/>
</dbReference>
<comment type="caution">
    <text evidence="2">The sequence shown here is derived from an EMBL/GenBank/DDBJ whole genome shotgun (WGS) entry which is preliminary data.</text>
</comment>
<dbReference type="EMBL" id="OCTY01000002">
    <property type="protein sequence ID" value="SOJ56950.1"/>
    <property type="molecule type" value="Genomic_DNA"/>
</dbReference>
<evidence type="ECO:0000259" key="1">
    <source>
        <dbReference type="PROSITE" id="PS51674"/>
    </source>
</evidence>
<dbReference type="PROSITE" id="PS51674">
    <property type="entry name" value="4FE4S_WBL"/>
    <property type="match status" value="1"/>
</dbReference>
<dbReference type="Proteomes" id="UP000554965">
    <property type="component" value="Unassembled WGS sequence"/>
</dbReference>
<proteinExistence type="predicted"/>
<dbReference type="Pfam" id="PF02467">
    <property type="entry name" value="Whib"/>
    <property type="match status" value="1"/>
</dbReference>
<evidence type="ECO:0000313" key="3">
    <source>
        <dbReference type="Proteomes" id="UP000554965"/>
    </source>
</evidence>
<evidence type="ECO:0000313" key="2">
    <source>
        <dbReference type="EMBL" id="SOJ56950.1"/>
    </source>
</evidence>
<accession>A0A7Z7IR25</accession>
<protein>
    <submittedName>
        <fullName evidence="2">Transcriptional regulator WhiB</fullName>
    </submittedName>
</protein>
<sequence>MTPSTAAALACQSDPERWFTPASRSDALELCLQCPRRSWCAAEALSSRASYGMWAGIWIDNNLADVAPYLHTIADLADQTFAPREPAPTALTLVAALPENPAAALKAGPPLAVATTDESRRKTVMTIIMARSSGHCEVMTRQCRYTLDTLGSRIPERSGWDVADASAAYAACRPCLEVMKTTDPRLARRLGFVVDAPRRPGFVPLYWRQARWVYLDGSPTIQNAHPTDPTCQHSELAAAIEALARTS</sequence>